<keyword evidence="7" id="KW-1185">Reference proteome</keyword>
<protein>
    <submittedName>
        <fullName evidence="6">Protease-4</fullName>
    </submittedName>
</protein>
<evidence type="ECO:0000256" key="2">
    <source>
        <dbReference type="ARBA" id="ARBA00022670"/>
    </source>
</evidence>
<dbReference type="OrthoDB" id="9764363at2"/>
<dbReference type="InterPro" id="IPR004635">
    <property type="entry name" value="Pept_S49_SppA"/>
</dbReference>
<evidence type="ECO:0000256" key="4">
    <source>
        <dbReference type="ARBA" id="ARBA00022825"/>
    </source>
</evidence>
<feature type="domain" description="Peptidase S49" evidence="5">
    <location>
        <begin position="116"/>
        <end position="265"/>
    </location>
</feature>
<dbReference type="Gene3D" id="6.20.330.10">
    <property type="match status" value="1"/>
</dbReference>
<dbReference type="STRING" id="1121393.SAMN02745216_04741"/>
<reference evidence="7" key="1">
    <citation type="submission" date="2016-11" db="EMBL/GenBank/DDBJ databases">
        <authorList>
            <person name="Varghese N."/>
            <person name="Submissions S."/>
        </authorList>
    </citation>
    <scope>NUCLEOTIDE SEQUENCE [LARGE SCALE GENOMIC DNA]</scope>
    <source>
        <strain evidence="7">DSM 16219</strain>
    </source>
</reference>
<dbReference type="GO" id="GO:0008236">
    <property type="term" value="F:serine-type peptidase activity"/>
    <property type="evidence" value="ECO:0007669"/>
    <property type="project" value="UniProtKB-KW"/>
</dbReference>
<accession>A0A1M6YFG6</accession>
<dbReference type="PANTHER" id="PTHR42987:SF4">
    <property type="entry name" value="PROTEASE SOHB-RELATED"/>
    <property type="match status" value="1"/>
</dbReference>
<dbReference type="Proteomes" id="UP000183994">
    <property type="component" value="Unassembled WGS sequence"/>
</dbReference>
<dbReference type="Gene3D" id="3.90.226.10">
    <property type="entry name" value="2-enoyl-CoA Hydratase, Chain A, domain 1"/>
    <property type="match status" value="1"/>
</dbReference>
<comment type="similarity">
    <text evidence="1">Belongs to the peptidase S49 family.</text>
</comment>
<keyword evidence="3" id="KW-0378">Hydrolase</keyword>
<gene>
    <name evidence="6" type="ORF">SAMN02745216_04741</name>
</gene>
<evidence type="ECO:0000256" key="3">
    <source>
        <dbReference type="ARBA" id="ARBA00022801"/>
    </source>
</evidence>
<organism evidence="6 7">
    <name type="scientific">Desulfatibacillum alkenivorans DSM 16219</name>
    <dbReference type="NCBI Taxonomy" id="1121393"/>
    <lineage>
        <taxon>Bacteria</taxon>
        <taxon>Pseudomonadati</taxon>
        <taxon>Thermodesulfobacteriota</taxon>
        <taxon>Desulfobacteria</taxon>
        <taxon>Desulfobacterales</taxon>
        <taxon>Desulfatibacillaceae</taxon>
        <taxon>Desulfatibacillum</taxon>
    </lineage>
</organism>
<dbReference type="SUPFAM" id="SSF52096">
    <property type="entry name" value="ClpP/crotonase"/>
    <property type="match status" value="1"/>
</dbReference>
<evidence type="ECO:0000313" key="6">
    <source>
        <dbReference type="EMBL" id="SHL17046.1"/>
    </source>
</evidence>
<evidence type="ECO:0000259" key="5">
    <source>
        <dbReference type="Pfam" id="PF01343"/>
    </source>
</evidence>
<dbReference type="EMBL" id="FQZU01000049">
    <property type="protein sequence ID" value="SHL17046.1"/>
    <property type="molecule type" value="Genomic_DNA"/>
</dbReference>
<dbReference type="AlphaFoldDB" id="A0A1M6YFG6"/>
<dbReference type="InterPro" id="IPR002142">
    <property type="entry name" value="Peptidase_S49"/>
</dbReference>
<keyword evidence="2 6" id="KW-0645">Protease</keyword>
<dbReference type="GO" id="GO:0006508">
    <property type="term" value="P:proteolysis"/>
    <property type="evidence" value="ECO:0007669"/>
    <property type="project" value="UniProtKB-KW"/>
</dbReference>
<dbReference type="RefSeq" id="WP_073478723.1">
    <property type="nucleotide sequence ID" value="NZ_FQZU01000049.1"/>
</dbReference>
<dbReference type="NCBIfam" id="TIGR00706">
    <property type="entry name" value="SppA_dom"/>
    <property type="match status" value="1"/>
</dbReference>
<proteinExistence type="inferred from homology"/>
<dbReference type="InterPro" id="IPR029045">
    <property type="entry name" value="ClpP/crotonase-like_dom_sf"/>
</dbReference>
<keyword evidence="4" id="KW-0720">Serine protease</keyword>
<dbReference type="InterPro" id="IPR047272">
    <property type="entry name" value="S49_SppA_C"/>
</dbReference>
<sequence>MKKFLILLIALTVFLLPGCSPSFNLFKDASDPLKEHAVSGEGKDKVLMITVAGVISDTPSNELFSSKPSVVQEVVSQLRMAEEDDAVKAVVIKVDSPGGTATASDILYHEIKEFKEKTGKKVMCVFMNVAASGGYYMSLPADRIVAHPTSITGSVGVIMVQPAFKDLMDKVGVGMRVSKSGRNKDMGSPFREPTDEEVRLLDGVINDLAEQFVGHVKDHRNLTPEALEEVRTARIFVASKALELGLIDEVAYLPQAIDEAKEMAGIPEDSKVVVYRRSKIANDTVYNIAGSQSSVKGALVNVNFPMGYSDLPMGFYYLWAPAAQ</sequence>
<evidence type="ECO:0000313" key="7">
    <source>
        <dbReference type="Proteomes" id="UP000183994"/>
    </source>
</evidence>
<evidence type="ECO:0000256" key="1">
    <source>
        <dbReference type="ARBA" id="ARBA00008683"/>
    </source>
</evidence>
<dbReference type="CDD" id="cd07023">
    <property type="entry name" value="S49_Sppa_N_C"/>
    <property type="match status" value="1"/>
</dbReference>
<name>A0A1M6YFG6_9BACT</name>
<dbReference type="Pfam" id="PF01343">
    <property type="entry name" value="Peptidase_S49"/>
    <property type="match status" value="1"/>
</dbReference>
<dbReference type="PANTHER" id="PTHR42987">
    <property type="entry name" value="PEPTIDASE S49"/>
    <property type="match status" value="1"/>
</dbReference>